<comment type="similarity">
    <text evidence="1">Belongs to the MET18/MMS19 family.</text>
</comment>
<dbReference type="STRING" id="1051890.A0A3N4LSM8"/>
<keyword evidence="4" id="KW-1185">Reference proteome</keyword>
<dbReference type="GO" id="GO:0097361">
    <property type="term" value="C:cytosolic [4Fe-4S] assembly targeting complex"/>
    <property type="evidence" value="ECO:0007669"/>
    <property type="project" value="UniProtKB-UniRule"/>
</dbReference>
<dbReference type="GO" id="GO:0006281">
    <property type="term" value="P:DNA repair"/>
    <property type="evidence" value="ECO:0007669"/>
    <property type="project" value="UniProtKB-UniRule"/>
</dbReference>
<keyword evidence="1" id="KW-0539">Nucleus</keyword>
<dbReference type="InterPro" id="IPR016024">
    <property type="entry name" value="ARM-type_fold"/>
</dbReference>
<gene>
    <name evidence="3" type="ORF">L211DRAFT_835879</name>
</gene>
<evidence type="ECO:0000313" key="4">
    <source>
        <dbReference type="Proteomes" id="UP000267821"/>
    </source>
</evidence>
<proteinExistence type="inferred from homology"/>
<dbReference type="OrthoDB" id="342900at2759"/>
<dbReference type="GO" id="GO:0016226">
    <property type="term" value="P:iron-sulfur cluster assembly"/>
    <property type="evidence" value="ECO:0007669"/>
    <property type="project" value="UniProtKB-UniRule"/>
</dbReference>
<feature type="domain" description="MMS19 C-terminal" evidence="2">
    <location>
        <begin position="21"/>
        <end position="131"/>
    </location>
</feature>
<evidence type="ECO:0000256" key="1">
    <source>
        <dbReference type="RuleBase" id="RU367072"/>
    </source>
</evidence>
<dbReference type="InterPro" id="IPR024687">
    <property type="entry name" value="MMS19_C"/>
</dbReference>
<protein>
    <recommendedName>
        <fullName evidence="1">MMS19 nucleotide excision repair protein</fullName>
    </recommendedName>
</protein>
<evidence type="ECO:0000259" key="2">
    <source>
        <dbReference type="Pfam" id="PF12460"/>
    </source>
</evidence>
<dbReference type="GO" id="GO:0051604">
    <property type="term" value="P:protein maturation"/>
    <property type="evidence" value="ECO:0007669"/>
    <property type="project" value="UniProtKB-UniRule"/>
</dbReference>
<keyword evidence="1" id="KW-0227">DNA damage</keyword>
<dbReference type="GO" id="GO:0005634">
    <property type="term" value="C:nucleus"/>
    <property type="evidence" value="ECO:0007669"/>
    <property type="project" value="UniProtKB-SubCell"/>
</dbReference>
<dbReference type="AlphaFoldDB" id="A0A3N4LSM8"/>
<reference evidence="3 4" key="1">
    <citation type="journal article" date="2018" name="Nat. Ecol. Evol.">
        <title>Pezizomycetes genomes reveal the molecular basis of ectomycorrhizal truffle lifestyle.</title>
        <authorList>
            <person name="Murat C."/>
            <person name="Payen T."/>
            <person name="Noel B."/>
            <person name="Kuo A."/>
            <person name="Morin E."/>
            <person name="Chen J."/>
            <person name="Kohler A."/>
            <person name="Krizsan K."/>
            <person name="Balestrini R."/>
            <person name="Da Silva C."/>
            <person name="Montanini B."/>
            <person name="Hainaut M."/>
            <person name="Levati E."/>
            <person name="Barry K.W."/>
            <person name="Belfiori B."/>
            <person name="Cichocki N."/>
            <person name="Clum A."/>
            <person name="Dockter R.B."/>
            <person name="Fauchery L."/>
            <person name="Guy J."/>
            <person name="Iotti M."/>
            <person name="Le Tacon F."/>
            <person name="Lindquist E.A."/>
            <person name="Lipzen A."/>
            <person name="Malagnac F."/>
            <person name="Mello A."/>
            <person name="Molinier V."/>
            <person name="Miyauchi S."/>
            <person name="Poulain J."/>
            <person name="Riccioni C."/>
            <person name="Rubini A."/>
            <person name="Sitrit Y."/>
            <person name="Splivallo R."/>
            <person name="Traeger S."/>
            <person name="Wang M."/>
            <person name="Zifcakova L."/>
            <person name="Wipf D."/>
            <person name="Zambonelli A."/>
            <person name="Paolocci F."/>
            <person name="Nowrousian M."/>
            <person name="Ottonello S."/>
            <person name="Baldrian P."/>
            <person name="Spatafora J.W."/>
            <person name="Henrissat B."/>
            <person name="Nagy L.G."/>
            <person name="Aury J.M."/>
            <person name="Wincker P."/>
            <person name="Grigoriev I.V."/>
            <person name="Bonfante P."/>
            <person name="Martin F.M."/>
        </authorList>
    </citation>
    <scope>NUCLEOTIDE SEQUENCE [LARGE SCALE GENOMIC DNA]</scope>
    <source>
        <strain evidence="3 4">ATCC MYA-4762</strain>
    </source>
</reference>
<keyword evidence="1" id="KW-0234">DNA repair</keyword>
<dbReference type="InterPro" id="IPR039920">
    <property type="entry name" value="MMS19"/>
</dbReference>
<dbReference type="Pfam" id="PF12460">
    <property type="entry name" value="MMS19_C"/>
    <property type="match status" value="1"/>
</dbReference>
<dbReference type="EMBL" id="ML121536">
    <property type="protein sequence ID" value="RPB25820.1"/>
    <property type="molecule type" value="Genomic_DNA"/>
</dbReference>
<dbReference type="Proteomes" id="UP000267821">
    <property type="component" value="Unassembled WGS sequence"/>
</dbReference>
<dbReference type="SUPFAM" id="SSF48371">
    <property type="entry name" value="ARM repeat"/>
    <property type="match status" value="1"/>
</dbReference>
<evidence type="ECO:0000313" key="3">
    <source>
        <dbReference type="EMBL" id="RPB25820.1"/>
    </source>
</evidence>
<organism evidence="3 4">
    <name type="scientific">Terfezia boudieri ATCC MYA-4762</name>
    <dbReference type="NCBI Taxonomy" id="1051890"/>
    <lineage>
        <taxon>Eukaryota</taxon>
        <taxon>Fungi</taxon>
        <taxon>Dikarya</taxon>
        <taxon>Ascomycota</taxon>
        <taxon>Pezizomycotina</taxon>
        <taxon>Pezizomycetes</taxon>
        <taxon>Pezizales</taxon>
        <taxon>Pezizaceae</taxon>
        <taxon>Terfezia</taxon>
    </lineage>
</organism>
<dbReference type="PANTHER" id="PTHR12891">
    <property type="entry name" value="DNA REPAIR/TRANSCRIPTION PROTEIN MET18/MMS19"/>
    <property type="match status" value="1"/>
</dbReference>
<sequence>MPWEAEGRRGKYRVPWEAEGRNAVSTGRQNSFLVALSNILRHIPSKIFLPSLPQLVPLLLQSLDLPTPAKDQGAVNVKLATLSTLSITILESANALQAHVSSLITYHGDLGNPGAPRRVTKEALSCLRIFPGTLRNELVLPYKSRL</sequence>
<comment type="function">
    <text evidence="1">Key component of the cytosolic iron-sulfur protein assembly (CIA) complex, a multiprotein complex that mediates the incorporation of iron-sulfur cluster into apoproteins specifically involved in DNA metabolism and genomic integrity. In the CIA complex, MMS19 acts as an adapter between early-acting CIA components and a subset of cellular target iron-sulfur proteins.</text>
</comment>
<dbReference type="PANTHER" id="PTHR12891:SF0">
    <property type="entry name" value="MMS19 NUCLEOTIDE EXCISION REPAIR PROTEIN HOMOLOG"/>
    <property type="match status" value="1"/>
</dbReference>
<accession>A0A3N4LSM8</accession>
<name>A0A3N4LSM8_9PEZI</name>
<dbReference type="InParanoid" id="A0A3N4LSM8"/>
<comment type="subcellular location">
    <subcellularLocation>
        <location evidence="1">Nucleus</location>
    </subcellularLocation>
</comment>